<dbReference type="InterPro" id="IPR032710">
    <property type="entry name" value="NTF2-like_dom_sf"/>
</dbReference>
<dbReference type="Pfam" id="PF12680">
    <property type="entry name" value="SnoaL_2"/>
    <property type="match status" value="1"/>
</dbReference>
<organism evidence="2 3">
    <name type="scientific">Croceicoccus marinus</name>
    <dbReference type="NCBI Taxonomy" id="450378"/>
    <lineage>
        <taxon>Bacteria</taxon>
        <taxon>Pseudomonadati</taxon>
        <taxon>Pseudomonadota</taxon>
        <taxon>Alphaproteobacteria</taxon>
        <taxon>Sphingomonadales</taxon>
        <taxon>Erythrobacteraceae</taxon>
        <taxon>Croceicoccus</taxon>
    </lineage>
</organism>
<keyword evidence="3" id="KW-1185">Reference proteome</keyword>
<evidence type="ECO:0000313" key="3">
    <source>
        <dbReference type="Proteomes" id="UP000195807"/>
    </source>
</evidence>
<dbReference type="RefSeq" id="WP_066849745.1">
    <property type="nucleotide sequence ID" value="NZ_CP019603.1"/>
</dbReference>
<protein>
    <recommendedName>
        <fullName evidence="1">SnoaL-like domain-containing protein</fullName>
    </recommendedName>
</protein>
<dbReference type="OrthoDB" id="7470841at2"/>
<accession>A0A1Z1FG86</accession>
<dbReference type="Proteomes" id="UP000195807">
    <property type="component" value="Plasmid pCME4A9I"/>
</dbReference>
<proteinExistence type="predicted"/>
<evidence type="ECO:0000259" key="1">
    <source>
        <dbReference type="Pfam" id="PF12680"/>
    </source>
</evidence>
<feature type="domain" description="SnoaL-like" evidence="1">
    <location>
        <begin position="9"/>
        <end position="102"/>
    </location>
</feature>
<dbReference type="InterPro" id="IPR037401">
    <property type="entry name" value="SnoaL-like"/>
</dbReference>
<dbReference type="KEGG" id="cman:A9D14_15150"/>
<dbReference type="AlphaFoldDB" id="A0A1Z1FG86"/>
<name>A0A1Z1FG86_9SPHN</name>
<dbReference type="STRING" id="450378.GCA_001661675_03045"/>
<dbReference type="SUPFAM" id="SSF54427">
    <property type="entry name" value="NTF2-like"/>
    <property type="match status" value="1"/>
</dbReference>
<evidence type="ECO:0000313" key="2">
    <source>
        <dbReference type="EMBL" id="ARU17707.1"/>
    </source>
</evidence>
<geneLocation type="plasmid" evidence="3">
    <name>pcme4a9i</name>
</geneLocation>
<dbReference type="EMBL" id="CP019603">
    <property type="protein sequence ID" value="ARU17707.1"/>
    <property type="molecule type" value="Genomic_DNA"/>
</dbReference>
<dbReference type="Gene3D" id="3.10.450.50">
    <property type="match status" value="1"/>
</dbReference>
<reference evidence="2 3" key="1">
    <citation type="submission" date="2017-01" db="EMBL/GenBank/DDBJ databases">
        <title>Complete genome sequence of esterase-producing bacterium Croceicoccus marinus E4A9.</title>
        <authorList>
            <person name="Wu Y.-H."/>
            <person name="Cheng H."/>
            <person name="Xu L."/>
            <person name="Huo Y.-Y."/>
            <person name="Wang C.-S."/>
            <person name="Xu X.-W."/>
        </authorList>
    </citation>
    <scope>NUCLEOTIDE SEQUENCE [LARGE SCALE GENOMIC DNA]</scope>
    <source>
        <strain evidence="2 3">E4A9</strain>
        <plasmid evidence="3">Plasmid pcme4a9i</plasmid>
    </source>
</reference>
<gene>
    <name evidence="2" type="ORF">A9D14_15150</name>
</gene>
<sequence>MNREMKPHIRAIYSEWNANNLGGVLAAFEALGPGGFTVEYVGSEPIEGKAAVQEMWETYGPSCTTELVHLLVNGNEAAALVHNIIAGETGQTVLPSIETYHADGDILRVRYFHRDPAK</sequence>
<keyword evidence="2" id="KW-0614">Plasmid</keyword>